<proteinExistence type="predicted"/>
<organism evidence="1">
    <name type="scientific">Caldilineaceae bacterium SB0664_bin_27</name>
    <dbReference type="NCBI Taxonomy" id="2605260"/>
    <lineage>
        <taxon>Bacteria</taxon>
        <taxon>Bacillati</taxon>
        <taxon>Chloroflexota</taxon>
        <taxon>Caldilineae</taxon>
        <taxon>Caldilineales</taxon>
        <taxon>Caldilineaceae</taxon>
    </lineage>
</organism>
<dbReference type="AlphaFoldDB" id="A0A6B0YRE1"/>
<gene>
    <name evidence="1" type="ORF">F4Y42_08150</name>
</gene>
<sequence length="120" mass="13575">MTGNRLEQQLEHCLEAYQEGALSEDMLRAALEAARRNDAKCQDILYLQAVSTSLSSQVQGMLLMENGEIADEIPEPEGWPYQTVLEAIRDGWRVVQFPNLALLLDETRSYGLGCEFILER</sequence>
<reference evidence="1" key="1">
    <citation type="submission" date="2019-09" db="EMBL/GenBank/DDBJ databases">
        <title>Characterisation of the sponge microbiome using genome-centric metagenomics.</title>
        <authorList>
            <person name="Engelberts J.P."/>
            <person name="Robbins S.J."/>
            <person name="De Goeij J.M."/>
            <person name="Aranda M."/>
            <person name="Bell S.C."/>
            <person name="Webster N.S."/>
        </authorList>
    </citation>
    <scope>NUCLEOTIDE SEQUENCE</scope>
    <source>
        <strain evidence="1">SB0664_bin_27</strain>
    </source>
</reference>
<name>A0A6B0YRE1_9CHLR</name>
<dbReference type="EMBL" id="VXRG01000067">
    <property type="protein sequence ID" value="MXY93403.1"/>
    <property type="molecule type" value="Genomic_DNA"/>
</dbReference>
<accession>A0A6B0YRE1</accession>
<protein>
    <submittedName>
        <fullName evidence="1">Uncharacterized protein</fullName>
    </submittedName>
</protein>
<evidence type="ECO:0000313" key="1">
    <source>
        <dbReference type="EMBL" id="MXY93403.1"/>
    </source>
</evidence>
<comment type="caution">
    <text evidence="1">The sequence shown here is derived from an EMBL/GenBank/DDBJ whole genome shotgun (WGS) entry which is preliminary data.</text>
</comment>